<reference evidence="1 2" key="1">
    <citation type="journal article" date="2002" name="Nature">
        <title>Genome sequence and comparative analysis of the model rodent malaria parasite Plasmodium yoelii yoelii.</title>
        <authorList>
            <person name="Carlton J.M."/>
            <person name="Angiuoli S.V."/>
            <person name="Suh B.B."/>
            <person name="Kooij T.W."/>
            <person name="Pertea M."/>
            <person name="Silva J.C."/>
            <person name="Ermolaeva M.D."/>
            <person name="Allen J.E."/>
            <person name="Selengut J.D."/>
            <person name="Koo H.L."/>
            <person name="Peterson J.D."/>
            <person name="Pop M."/>
            <person name="Kosack D.S."/>
            <person name="Shumway M.F."/>
            <person name="Bidwell S.L."/>
            <person name="Shallom S.J."/>
            <person name="van Aken S.E."/>
            <person name="Riedmuller S.B."/>
            <person name="Feldblyum T.V."/>
            <person name="Cho J.K."/>
            <person name="Quackenbush J."/>
            <person name="Sedegah M."/>
            <person name="Shoaibi A."/>
            <person name="Cummings L.M."/>
            <person name="Florens L."/>
            <person name="Yates J.R."/>
            <person name="Raine J.D."/>
            <person name="Sinden R.E."/>
            <person name="Harris M.A."/>
            <person name="Cunningham D.A."/>
            <person name="Preiser P.R."/>
            <person name="Bergman L.W."/>
            <person name="Vaidya A.B."/>
            <person name="van Lin L.H."/>
            <person name="Janse C.J."/>
            <person name="Waters A.P."/>
            <person name="Smith H.O."/>
            <person name="White O.R."/>
            <person name="Salzberg S.L."/>
            <person name="Venter J.C."/>
            <person name="Fraser C.M."/>
            <person name="Hoffman S.L."/>
            <person name="Gardner M.J."/>
            <person name="Carucci D.J."/>
        </authorList>
    </citation>
    <scope>NUCLEOTIDE SEQUENCE [LARGE SCALE GENOMIC DNA]</scope>
    <source>
        <strain evidence="1 2">17XNL</strain>
    </source>
</reference>
<keyword evidence="2" id="KW-1185">Reference proteome</keyword>
<evidence type="ECO:0000313" key="1">
    <source>
        <dbReference type="EMBL" id="EAA20642.1"/>
    </source>
</evidence>
<protein>
    <submittedName>
        <fullName evidence="1">Uncharacterized protein</fullName>
    </submittedName>
</protein>
<proteinExistence type="predicted"/>
<dbReference type="EMBL" id="AABL01000353">
    <property type="protein sequence ID" value="EAA20642.1"/>
    <property type="molecule type" value="Genomic_DNA"/>
</dbReference>
<dbReference type="AlphaFoldDB" id="Q7RPW5"/>
<evidence type="ECO:0000313" key="2">
    <source>
        <dbReference type="Proteomes" id="UP000008553"/>
    </source>
</evidence>
<dbReference type="PaxDb" id="73239-Q7RPW5"/>
<organism evidence="1 2">
    <name type="scientific">Plasmodium yoelii yoelii</name>
    <dbReference type="NCBI Taxonomy" id="73239"/>
    <lineage>
        <taxon>Eukaryota</taxon>
        <taxon>Sar</taxon>
        <taxon>Alveolata</taxon>
        <taxon>Apicomplexa</taxon>
        <taxon>Aconoidasida</taxon>
        <taxon>Haemosporida</taxon>
        <taxon>Plasmodiidae</taxon>
        <taxon>Plasmodium</taxon>
        <taxon>Plasmodium (Vinckeia)</taxon>
    </lineage>
</organism>
<dbReference type="Proteomes" id="UP000008553">
    <property type="component" value="Unassembled WGS sequence"/>
</dbReference>
<sequence length="41" mass="4994">MVRNNYMLKREKDNTHLDSNVQWNTYCVTIELVVQIIIKRN</sequence>
<comment type="caution">
    <text evidence="1">The sequence shown here is derived from an EMBL/GenBank/DDBJ whole genome shotgun (WGS) entry which is preliminary data.</text>
</comment>
<accession>Q7RPW5</accession>
<dbReference type="InParanoid" id="Q7RPW5"/>
<name>Q7RPW5_PLAYO</name>
<gene>
    <name evidence="1" type="ORF">PY01339</name>
</gene>